<accession>A0A9P7HTZ5</accession>
<name>A0A9P7HTZ5_9HYPO</name>
<keyword evidence="2" id="KW-1185">Reference proteome</keyword>
<evidence type="ECO:0000313" key="2">
    <source>
        <dbReference type="Proteomes" id="UP000750502"/>
    </source>
</evidence>
<gene>
    <name evidence="1" type="ORF">H9Q72_005454</name>
</gene>
<reference evidence="1" key="2">
    <citation type="submission" date="2020-10" db="EMBL/GenBank/DDBJ databases">
        <authorList>
            <person name="Peck L.D."/>
            <person name="Nowell R.W."/>
            <person name="Flood J."/>
            <person name="Ryan M.J."/>
            <person name="Barraclough T.G."/>
        </authorList>
    </citation>
    <scope>NUCLEOTIDE SEQUENCE</scope>
    <source>
        <strain evidence="1">IMI 127659i</strain>
    </source>
</reference>
<dbReference type="AlphaFoldDB" id="A0A9P7HTZ5"/>
<reference evidence="1" key="1">
    <citation type="journal article" date="2020" name="bioRxiv">
        <title>Historical genomics reveals the evolutionary mechanisms behind multiple outbreaks of the host-specific coffee wilt pathogen Fusarium xylarioides.</title>
        <authorList>
            <person name="Peck D."/>
            <person name="Nowell R.W."/>
            <person name="Flood J."/>
            <person name="Ryan M.J."/>
            <person name="Barraclough T.G."/>
        </authorList>
    </citation>
    <scope>NUCLEOTIDE SEQUENCE</scope>
    <source>
        <strain evidence="1">IMI 127659i</strain>
    </source>
</reference>
<dbReference type="EMBL" id="JADFTT010000155">
    <property type="protein sequence ID" value="KAG5766489.1"/>
    <property type="molecule type" value="Genomic_DNA"/>
</dbReference>
<dbReference type="OrthoDB" id="3729499at2759"/>
<dbReference type="Proteomes" id="UP000750502">
    <property type="component" value="Unassembled WGS sequence"/>
</dbReference>
<proteinExistence type="predicted"/>
<protein>
    <submittedName>
        <fullName evidence="1">Uncharacterized protein</fullName>
    </submittedName>
</protein>
<organism evidence="1 2">
    <name type="scientific">Fusarium xylarioides</name>
    <dbReference type="NCBI Taxonomy" id="221167"/>
    <lineage>
        <taxon>Eukaryota</taxon>
        <taxon>Fungi</taxon>
        <taxon>Dikarya</taxon>
        <taxon>Ascomycota</taxon>
        <taxon>Pezizomycotina</taxon>
        <taxon>Sordariomycetes</taxon>
        <taxon>Hypocreomycetidae</taxon>
        <taxon>Hypocreales</taxon>
        <taxon>Nectriaceae</taxon>
        <taxon>Fusarium</taxon>
        <taxon>Fusarium fujikuroi species complex</taxon>
    </lineage>
</organism>
<comment type="caution">
    <text evidence="1">The sequence shown here is derived from an EMBL/GenBank/DDBJ whole genome shotgun (WGS) entry which is preliminary data.</text>
</comment>
<evidence type="ECO:0000313" key="1">
    <source>
        <dbReference type="EMBL" id="KAG5766489.1"/>
    </source>
</evidence>
<sequence>MDKVTSLKSIDLSALSREELSTCMDLCKEASFTFQARSLLHEALQPKSIYDNVSLGRLSRLLEHVFGGKPSRRASALRNLELIPFIVIGLSIPLKKLDRMEQGLFNAVLRQADEAVLRVGTSLLKEQISKIIYESKAEDLKASLNLLYQKVPTSKHLLFRDRDCWHFVIGKNAFFKELISLSMTRTVTVYINKHIPMKTGAIRITVTFDANLLQNLFAFHMGKHNVETAIELPSAVKSQIIPSLGSDTFNAIQSTERWMAEESEPATTCDKSGA</sequence>